<dbReference type="AlphaFoldDB" id="A0A401T9T1"/>
<sequence>MREYRQQEQSDSQQILPVTQELPVLEQFVCQKKNKKERSRLTDNKMLAGSQKPGRAQKTSSPNKQLKSPGSPGMLSHSPGTLHSGCSRPRGLKSPPLTDTQR</sequence>
<keyword evidence="3" id="KW-1185">Reference proteome</keyword>
<gene>
    <name evidence="2" type="ORF">chiPu_0022951</name>
</gene>
<accession>A0A401T9T1</accession>
<name>A0A401T9T1_CHIPU</name>
<organism evidence="2 3">
    <name type="scientific">Chiloscyllium punctatum</name>
    <name type="common">Brownbanded bambooshark</name>
    <name type="synonym">Hemiscyllium punctatum</name>
    <dbReference type="NCBI Taxonomy" id="137246"/>
    <lineage>
        <taxon>Eukaryota</taxon>
        <taxon>Metazoa</taxon>
        <taxon>Chordata</taxon>
        <taxon>Craniata</taxon>
        <taxon>Vertebrata</taxon>
        <taxon>Chondrichthyes</taxon>
        <taxon>Elasmobranchii</taxon>
        <taxon>Galeomorphii</taxon>
        <taxon>Galeoidea</taxon>
        <taxon>Orectolobiformes</taxon>
        <taxon>Hemiscylliidae</taxon>
        <taxon>Chiloscyllium</taxon>
    </lineage>
</organism>
<feature type="compositionally biased region" description="Polar residues" evidence="1">
    <location>
        <begin position="57"/>
        <end position="68"/>
    </location>
</feature>
<evidence type="ECO:0000313" key="3">
    <source>
        <dbReference type="Proteomes" id="UP000287033"/>
    </source>
</evidence>
<evidence type="ECO:0000256" key="1">
    <source>
        <dbReference type="SAM" id="MobiDB-lite"/>
    </source>
</evidence>
<reference evidence="2 3" key="1">
    <citation type="journal article" date="2018" name="Nat. Ecol. Evol.">
        <title>Shark genomes provide insights into elasmobranch evolution and the origin of vertebrates.</title>
        <authorList>
            <person name="Hara Y"/>
            <person name="Yamaguchi K"/>
            <person name="Onimaru K"/>
            <person name="Kadota M"/>
            <person name="Koyanagi M"/>
            <person name="Keeley SD"/>
            <person name="Tatsumi K"/>
            <person name="Tanaka K"/>
            <person name="Motone F"/>
            <person name="Kageyama Y"/>
            <person name="Nozu R"/>
            <person name="Adachi N"/>
            <person name="Nishimura O"/>
            <person name="Nakagawa R"/>
            <person name="Tanegashima C"/>
            <person name="Kiyatake I"/>
            <person name="Matsumoto R"/>
            <person name="Murakumo K"/>
            <person name="Nishida K"/>
            <person name="Terakita A"/>
            <person name="Kuratani S"/>
            <person name="Sato K"/>
            <person name="Hyodo S Kuraku.S."/>
        </authorList>
    </citation>
    <scope>NUCLEOTIDE SEQUENCE [LARGE SCALE GENOMIC DNA]</scope>
</reference>
<comment type="caution">
    <text evidence="2">The sequence shown here is derived from an EMBL/GenBank/DDBJ whole genome shotgun (WGS) entry which is preliminary data.</text>
</comment>
<proteinExistence type="predicted"/>
<evidence type="ECO:0000313" key="2">
    <source>
        <dbReference type="EMBL" id="GCC39375.1"/>
    </source>
</evidence>
<dbReference type="Proteomes" id="UP000287033">
    <property type="component" value="Unassembled WGS sequence"/>
</dbReference>
<dbReference type="EMBL" id="BEZZ01013508">
    <property type="protein sequence ID" value="GCC39375.1"/>
    <property type="molecule type" value="Genomic_DNA"/>
</dbReference>
<feature type="region of interest" description="Disordered" evidence="1">
    <location>
        <begin position="33"/>
        <end position="102"/>
    </location>
</feature>
<protein>
    <submittedName>
        <fullName evidence="2">Uncharacterized protein</fullName>
    </submittedName>
</protein>